<keyword evidence="7" id="KW-1185">Reference proteome</keyword>
<dbReference type="GO" id="GO:0043190">
    <property type="term" value="C:ATP-binding cassette (ABC) transporter complex"/>
    <property type="evidence" value="ECO:0007669"/>
    <property type="project" value="InterPro"/>
</dbReference>
<feature type="domain" description="Solute-binding protein family 5" evidence="5">
    <location>
        <begin position="107"/>
        <end position="478"/>
    </location>
</feature>
<proteinExistence type="inferred from homology"/>
<dbReference type="InterPro" id="IPR030678">
    <property type="entry name" value="Peptide/Ni-bd"/>
</dbReference>
<keyword evidence="4" id="KW-0732">Signal</keyword>
<keyword evidence="3" id="KW-0813">Transport</keyword>
<comment type="similarity">
    <text evidence="2">Belongs to the bacterial solute-binding protein 5 family.</text>
</comment>
<evidence type="ECO:0000256" key="1">
    <source>
        <dbReference type="ARBA" id="ARBA00004196"/>
    </source>
</evidence>
<evidence type="ECO:0000259" key="5">
    <source>
        <dbReference type="Pfam" id="PF00496"/>
    </source>
</evidence>
<dbReference type="PIRSF" id="PIRSF002741">
    <property type="entry name" value="MppA"/>
    <property type="match status" value="1"/>
</dbReference>
<dbReference type="Pfam" id="PF00496">
    <property type="entry name" value="SBP_bac_5"/>
    <property type="match status" value="1"/>
</dbReference>
<evidence type="ECO:0000256" key="3">
    <source>
        <dbReference type="ARBA" id="ARBA00022448"/>
    </source>
</evidence>
<dbReference type="GeneID" id="32589593"/>
<dbReference type="AlphaFoldDB" id="A0A2Z4JDQ5"/>
<dbReference type="EMBL" id="CP030074">
    <property type="protein sequence ID" value="AWW43117.1"/>
    <property type="molecule type" value="Genomic_DNA"/>
</dbReference>
<dbReference type="GO" id="GO:0030313">
    <property type="term" value="C:cell envelope"/>
    <property type="evidence" value="ECO:0007669"/>
    <property type="project" value="UniProtKB-SubCell"/>
</dbReference>
<evidence type="ECO:0000256" key="4">
    <source>
        <dbReference type="ARBA" id="ARBA00022729"/>
    </source>
</evidence>
<gene>
    <name evidence="6" type="ORF">DN051_41595</name>
</gene>
<evidence type="ECO:0000313" key="6">
    <source>
        <dbReference type="EMBL" id="AWW43117.1"/>
    </source>
</evidence>
<dbReference type="CDD" id="cd00995">
    <property type="entry name" value="PBP2_NikA_DppA_OppA_like"/>
    <property type="match status" value="1"/>
</dbReference>
<evidence type="ECO:0000313" key="7">
    <source>
        <dbReference type="Proteomes" id="UP000249616"/>
    </source>
</evidence>
<keyword evidence="6" id="KW-0614">Plasmid</keyword>
<dbReference type="Gene3D" id="3.40.190.10">
    <property type="entry name" value="Periplasmic binding protein-like II"/>
    <property type="match status" value="1"/>
</dbReference>
<dbReference type="GO" id="GO:1904680">
    <property type="term" value="F:peptide transmembrane transporter activity"/>
    <property type="evidence" value="ECO:0007669"/>
    <property type="project" value="TreeGrafter"/>
</dbReference>
<sequence>MSAPVKRRTALLGMGLGASSALLSGCLRGSDVAVTPRRGDITPPSRLAPGPEVRGLVRRGGRVITSWAEEALTYDPALAWDFQAWEAISTVLNTPLLQLDGASGGPAPSAAAALPSVSSDGRTYTIRLRRDVRFHNGRPVVADDYIYSWSRVLDPDLASWASSFLSSIRGARAYNEGKAQRVTGLQRLDDHTLRVRLEEPDITFPYVLCQPYTAAVPREEVERLGKDFGRRPVGTGPFMIASYDRSGRKAVFRRNPRYFWTGTPFIDSVEFRWGTSSELGLLQLRKSQTSILGDGVPSSLAPQIRADPSLGEKYTQEIPVLGTGWLAVNFNRPELRDRRVRQALNHATDRENLLKLTYGTELPWGLPLPKGLTDYERTAEPYTYDPDRAGRLLRDAGVKKLRLSYLYTRKDPWLNITQVLQQQWAQAGIELDLNLMSEGAFDEATYAKQGDVYPTQWLMAMPNGLDLAAQCFGSDGSGNYTGYSNKKVDALLAEARRQDSEKRCNAILAEAEEVLVKDAPGVFLSSKRIVTARTPLLQNFRARGETGTYYDRLWLG</sequence>
<dbReference type="GO" id="GO:0015833">
    <property type="term" value="P:peptide transport"/>
    <property type="evidence" value="ECO:0007669"/>
    <property type="project" value="TreeGrafter"/>
</dbReference>
<dbReference type="InterPro" id="IPR039424">
    <property type="entry name" value="SBP_5"/>
</dbReference>
<comment type="subcellular location">
    <subcellularLocation>
        <location evidence="1">Cell envelope</location>
    </subcellularLocation>
</comment>
<dbReference type="RefSeq" id="WP_053763233.1">
    <property type="nucleotide sequence ID" value="NZ_CBDRHE010000080.1"/>
</dbReference>
<reference evidence="7" key="1">
    <citation type="submission" date="2018-06" db="EMBL/GenBank/DDBJ databases">
        <authorList>
            <person name="Li K."/>
        </authorList>
    </citation>
    <scope>NUCLEOTIDE SEQUENCE [LARGE SCALE GENOMIC DNA]</scope>
    <source>
        <strain evidence="7">ZFG47</strain>
        <plasmid evidence="7">unnamed1</plasmid>
    </source>
</reference>
<dbReference type="GO" id="GO:0042597">
    <property type="term" value="C:periplasmic space"/>
    <property type="evidence" value="ECO:0007669"/>
    <property type="project" value="UniProtKB-ARBA"/>
</dbReference>
<dbReference type="SUPFAM" id="SSF53850">
    <property type="entry name" value="Periplasmic binding protein-like II"/>
    <property type="match status" value="1"/>
</dbReference>
<dbReference type="PANTHER" id="PTHR30290">
    <property type="entry name" value="PERIPLASMIC BINDING COMPONENT OF ABC TRANSPORTER"/>
    <property type="match status" value="1"/>
</dbReference>
<dbReference type="Gene3D" id="3.10.105.10">
    <property type="entry name" value="Dipeptide-binding Protein, Domain 3"/>
    <property type="match status" value="1"/>
</dbReference>
<accession>A0A2Z4JDQ5</accession>
<protein>
    <submittedName>
        <fullName evidence="6">ABC transporter substrate-binding protein</fullName>
    </submittedName>
</protein>
<dbReference type="InterPro" id="IPR000914">
    <property type="entry name" value="SBP_5_dom"/>
</dbReference>
<evidence type="ECO:0000256" key="2">
    <source>
        <dbReference type="ARBA" id="ARBA00005695"/>
    </source>
</evidence>
<dbReference type="PANTHER" id="PTHR30290:SF10">
    <property type="entry name" value="PERIPLASMIC OLIGOPEPTIDE-BINDING PROTEIN-RELATED"/>
    <property type="match status" value="1"/>
</dbReference>
<geneLocation type="plasmid" evidence="6 7">
    <name>unnamed1</name>
</geneLocation>
<dbReference type="PROSITE" id="PS51257">
    <property type="entry name" value="PROKAR_LIPOPROTEIN"/>
    <property type="match status" value="1"/>
</dbReference>
<name>A0A2Z4JDQ5_9ACTN</name>
<dbReference type="KEGG" id="scad:DN051_41595"/>
<organism evidence="6 7">
    <name type="scientific">Streptomyces cadmiisoli</name>
    <dbReference type="NCBI Taxonomy" id="2184053"/>
    <lineage>
        <taxon>Bacteria</taxon>
        <taxon>Bacillati</taxon>
        <taxon>Actinomycetota</taxon>
        <taxon>Actinomycetes</taxon>
        <taxon>Kitasatosporales</taxon>
        <taxon>Streptomycetaceae</taxon>
        <taxon>Streptomyces</taxon>
        <taxon>Streptomyces aurantiacus group</taxon>
    </lineage>
</organism>
<dbReference type="Proteomes" id="UP000249616">
    <property type="component" value="Plasmid unnamed1"/>
</dbReference>